<dbReference type="GO" id="GO:0007155">
    <property type="term" value="P:cell adhesion"/>
    <property type="evidence" value="ECO:0007669"/>
    <property type="project" value="InterPro"/>
</dbReference>
<reference evidence="5 6" key="1">
    <citation type="submission" date="2016-06" db="EMBL/GenBank/DDBJ databases">
        <title>Draft genome of Moraxella atlantae CCUG 66109.</title>
        <authorList>
            <person name="Salva-Serra F."/>
            <person name="Engstrom-Jakobsson H."/>
            <person name="Thorell K."/>
            <person name="Gonzales-Siles L."/>
            <person name="Karlsson R."/>
            <person name="Boulund F."/>
            <person name="Engstrand L."/>
            <person name="Kristiansson E."/>
            <person name="Moore E."/>
        </authorList>
    </citation>
    <scope>NUCLEOTIDE SEQUENCE [LARGE SCALE GENOMIC DNA]</scope>
    <source>
        <strain evidence="5 6">CCUG 66109</strain>
    </source>
</reference>
<keyword evidence="4" id="KW-0812">Transmembrane</keyword>
<dbReference type="Proteomes" id="UP000092508">
    <property type="component" value="Unassembled WGS sequence"/>
</dbReference>
<dbReference type="InterPro" id="IPR012902">
    <property type="entry name" value="N_methyl_site"/>
</dbReference>
<accession>A0A1B8Q9S1</accession>
<dbReference type="NCBIfam" id="TIGR02532">
    <property type="entry name" value="IV_pilin_GFxxxE"/>
    <property type="match status" value="1"/>
</dbReference>
<evidence type="ECO:0000313" key="5">
    <source>
        <dbReference type="EMBL" id="OBX75857.1"/>
    </source>
</evidence>
<evidence type="ECO:0000256" key="2">
    <source>
        <dbReference type="ARBA" id="ARBA00022481"/>
    </source>
</evidence>
<evidence type="ECO:0000256" key="3">
    <source>
        <dbReference type="RuleBase" id="RU000389"/>
    </source>
</evidence>
<organism evidence="5 6">
    <name type="scientific">Faucicola atlantae</name>
    <dbReference type="NCBI Taxonomy" id="34059"/>
    <lineage>
        <taxon>Bacteria</taxon>
        <taxon>Pseudomonadati</taxon>
        <taxon>Pseudomonadota</taxon>
        <taxon>Gammaproteobacteria</taxon>
        <taxon>Moraxellales</taxon>
        <taxon>Moraxellaceae</taxon>
        <taxon>Faucicola</taxon>
    </lineage>
</organism>
<dbReference type="GO" id="GO:0009289">
    <property type="term" value="C:pilus"/>
    <property type="evidence" value="ECO:0007669"/>
    <property type="project" value="InterPro"/>
</dbReference>
<dbReference type="Gene3D" id="3.30.700.10">
    <property type="entry name" value="Glycoprotein, Type 4 Pilin"/>
    <property type="match status" value="1"/>
</dbReference>
<name>A0A1B8Q9S1_9GAMM</name>
<comment type="caution">
    <text evidence="5">The sequence shown here is derived from an EMBL/GenBank/DDBJ whole genome shotgun (WGS) entry which is preliminary data.</text>
</comment>
<dbReference type="InterPro" id="IPR001082">
    <property type="entry name" value="Pilin"/>
</dbReference>
<dbReference type="PROSITE" id="PS00409">
    <property type="entry name" value="PROKAR_NTER_METHYL"/>
    <property type="match status" value="1"/>
</dbReference>
<dbReference type="InterPro" id="IPR045584">
    <property type="entry name" value="Pilin-like"/>
</dbReference>
<dbReference type="SUPFAM" id="SSF54523">
    <property type="entry name" value="Pili subunits"/>
    <property type="match status" value="1"/>
</dbReference>
<dbReference type="AlphaFoldDB" id="A0A1B8Q9S1"/>
<proteinExistence type="inferred from homology"/>
<keyword evidence="3" id="KW-0281">Fimbrium</keyword>
<evidence type="ECO:0000256" key="4">
    <source>
        <dbReference type="SAM" id="Phobius"/>
    </source>
</evidence>
<dbReference type="EMBL" id="LZMZ01000037">
    <property type="protein sequence ID" value="OBX75857.1"/>
    <property type="molecule type" value="Genomic_DNA"/>
</dbReference>
<comment type="similarity">
    <text evidence="1 3">Belongs to the N-Me-Phe pilin family.</text>
</comment>
<keyword evidence="4" id="KW-1133">Transmembrane helix</keyword>
<dbReference type="Pfam" id="PF07963">
    <property type="entry name" value="N_methyl"/>
    <property type="match status" value="1"/>
</dbReference>
<evidence type="ECO:0000256" key="1">
    <source>
        <dbReference type="ARBA" id="ARBA00005233"/>
    </source>
</evidence>
<sequence>MYVSKGFTLIELLIVVAIIGLLAVIALPAYHQYIIQAQAGEIMSLSGSLKQQIIINLQNGSCFHNAVSATDDDKITGKYGTAVIVKSDTAGIECGITYTFNSLGVANELAAKVVSFDINGNGLIFNRADTTLAEQYLPVVIK</sequence>
<evidence type="ECO:0000313" key="6">
    <source>
        <dbReference type="Proteomes" id="UP000092508"/>
    </source>
</evidence>
<keyword evidence="4" id="KW-0472">Membrane</keyword>
<keyword evidence="2" id="KW-0488">Methylation</keyword>
<dbReference type="Pfam" id="PF00114">
    <property type="entry name" value="Pilin"/>
    <property type="match status" value="1"/>
</dbReference>
<dbReference type="RefSeq" id="WP_067238163.1">
    <property type="nucleotide sequence ID" value="NZ_LZMZ01000037.1"/>
</dbReference>
<evidence type="ECO:0008006" key="7">
    <source>
        <dbReference type="Google" id="ProtNLM"/>
    </source>
</evidence>
<gene>
    <name evidence="5" type="ORF">A9308_09545</name>
</gene>
<dbReference type="STRING" id="34059.A9308_09545"/>
<feature type="transmembrane region" description="Helical" evidence="4">
    <location>
        <begin position="6"/>
        <end position="30"/>
    </location>
</feature>
<protein>
    <recommendedName>
        <fullName evidence="7">Pilin</fullName>
    </recommendedName>
</protein>